<evidence type="ECO:0008006" key="4">
    <source>
        <dbReference type="Google" id="ProtNLM"/>
    </source>
</evidence>
<reference evidence="2 3" key="1">
    <citation type="submission" date="2019-11" db="EMBL/GenBank/DDBJ databases">
        <title>Comparative genomics of hydrocarbon-degrading Desulfosarcina strains.</title>
        <authorList>
            <person name="Watanabe M."/>
            <person name="Kojima H."/>
            <person name="Fukui M."/>
        </authorList>
    </citation>
    <scope>NUCLEOTIDE SEQUENCE [LARGE SCALE GENOMIC DNA]</scope>
    <source>
        <strain evidence="2 3">PP31</strain>
    </source>
</reference>
<keyword evidence="3" id="KW-1185">Reference proteome</keyword>
<dbReference type="EMBL" id="AP021875">
    <property type="protein sequence ID" value="BBO77520.1"/>
    <property type="molecule type" value="Genomic_DNA"/>
</dbReference>
<proteinExistence type="predicted"/>
<accession>A0A5K7Z9R8</accession>
<sequence length="189" mass="20958">MKRLIAVVLAGFVISATVNCSGLFGPSDEDVKNAIDAAVKGMMTVPFSEKLDADQFRYSNTADLYDANADETITQDVTVSLDTEARYLTFEGICSFYDFVDAASGNTINGQINYQFEGSIKKGANDFQMVFEFDLAFAGGKVESIAFTIDENFDQSENQPEILVNGNAYQFKEDVMRNTFRTMRSMNIL</sequence>
<protein>
    <recommendedName>
        <fullName evidence="4">Lipoprotein</fullName>
    </recommendedName>
</protein>
<feature type="signal peptide" evidence="1">
    <location>
        <begin position="1"/>
        <end position="20"/>
    </location>
</feature>
<evidence type="ECO:0000256" key="1">
    <source>
        <dbReference type="SAM" id="SignalP"/>
    </source>
</evidence>
<dbReference type="KEGG" id="dwd:DSCW_49370"/>
<feature type="chain" id="PRO_5024271911" description="Lipoprotein" evidence="1">
    <location>
        <begin position="21"/>
        <end position="189"/>
    </location>
</feature>
<evidence type="ECO:0000313" key="3">
    <source>
        <dbReference type="Proteomes" id="UP000427769"/>
    </source>
</evidence>
<organism evidence="2 3">
    <name type="scientific">Desulfosarcina widdelii</name>
    <dbReference type="NCBI Taxonomy" id="947919"/>
    <lineage>
        <taxon>Bacteria</taxon>
        <taxon>Pseudomonadati</taxon>
        <taxon>Thermodesulfobacteriota</taxon>
        <taxon>Desulfobacteria</taxon>
        <taxon>Desulfobacterales</taxon>
        <taxon>Desulfosarcinaceae</taxon>
        <taxon>Desulfosarcina</taxon>
    </lineage>
</organism>
<gene>
    <name evidence="2" type="ORF">DSCW_49370</name>
</gene>
<keyword evidence="1" id="KW-0732">Signal</keyword>
<evidence type="ECO:0000313" key="2">
    <source>
        <dbReference type="EMBL" id="BBO77520.1"/>
    </source>
</evidence>
<dbReference type="RefSeq" id="WP_155306252.1">
    <property type="nucleotide sequence ID" value="NZ_AP021875.1"/>
</dbReference>
<name>A0A5K7Z9R8_9BACT</name>
<dbReference type="AlphaFoldDB" id="A0A5K7Z9R8"/>
<dbReference type="Proteomes" id="UP000427769">
    <property type="component" value="Chromosome"/>
</dbReference>